<dbReference type="Proteomes" id="UP001549691">
    <property type="component" value="Unassembled WGS sequence"/>
</dbReference>
<proteinExistence type="inferred from homology"/>
<evidence type="ECO:0000256" key="12">
    <source>
        <dbReference type="ARBA" id="ARBA00044330"/>
    </source>
</evidence>
<dbReference type="CDD" id="cd03789">
    <property type="entry name" value="GT9_LPS_heptosyltransferase"/>
    <property type="match status" value="1"/>
</dbReference>
<dbReference type="EMBL" id="JBEWZI010000002">
    <property type="protein sequence ID" value="MET7013167.1"/>
    <property type="molecule type" value="Genomic_DNA"/>
</dbReference>
<dbReference type="InterPro" id="IPR002201">
    <property type="entry name" value="Glyco_trans_9"/>
</dbReference>
<evidence type="ECO:0000256" key="1">
    <source>
        <dbReference type="ARBA" id="ARBA00004515"/>
    </source>
</evidence>
<dbReference type="InterPro" id="IPR051199">
    <property type="entry name" value="LPS_LOS_Heptosyltrfase"/>
</dbReference>
<dbReference type="SUPFAM" id="SSF53756">
    <property type="entry name" value="UDP-Glycosyltransferase/glycogen phosphorylase"/>
    <property type="match status" value="1"/>
</dbReference>
<comment type="similarity">
    <text evidence="9">Belongs to the glycosyltransferase 9 family.</text>
</comment>
<comment type="caution">
    <text evidence="14">The sequence shown here is derived from an EMBL/GenBank/DDBJ whole genome shotgun (WGS) entry which is preliminary data.</text>
</comment>
<reference evidence="14 15" key="1">
    <citation type="submission" date="2024-07" db="EMBL/GenBank/DDBJ databases">
        <title>Uliginosibacterium flavum JJ3220;KACC:17644.</title>
        <authorList>
            <person name="Kim M.K."/>
        </authorList>
    </citation>
    <scope>NUCLEOTIDE SEQUENCE [LARGE SCALE GENOMIC DNA]</scope>
    <source>
        <strain evidence="14 15">KACC:17644</strain>
    </source>
</reference>
<accession>A0ABV2TJG0</accession>
<evidence type="ECO:0000256" key="5">
    <source>
        <dbReference type="ARBA" id="ARBA00022676"/>
    </source>
</evidence>
<dbReference type="PANTHER" id="PTHR30160">
    <property type="entry name" value="TETRAACYLDISACCHARIDE 4'-KINASE-RELATED"/>
    <property type="match status" value="1"/>
</dbReference>
<protein>
    <recommendedName>
        <fullName evidence="11">Lipopolysaccharide heptosyltransferase 1</fullName>
        <ecNumber evidence="10">2.4.99.23</ecNumber>
    </recommendedName>
    <alternativeName>
        <fullName evidence="12">ADP-heptose:lipopolysaccharide heptosyltransferase I</fullName>
    </alternativeName>
</protein>
<keyword evidence="7" id="KW-0448">Lipopolysaccharide biosynthesis</keyword>
<comment type="pathway">
    <text evidence="2">Bacterial outer membrane biogenesis; LPS core biosynthesis.</text>
</comment>
<keyword evidence="15" id="KW-1185">Reference proteome</keyword>
<keyword evidence="4" id="KW-0997">Cell inner membrane</keyword>
<dbReference type="EC" id="2.4.99.23" evidence="10"/>
<keyword evidence="6" id="KW-0808">Transferase</keyword>
<dbReference type="PANTHER" id="PTHR30160:SF19">
    <property type="entry name" value="LIPOPOLYSACCHARIDE HEPTOSYLTRANSFERASE 1"/>
    <property type="match status" value="1"/>
</dbReference>
<evidence type="ECO:0000256" key="6">
    <source>
        <dbReference type="ARBA" id="ARBA00022679"/>
    </source>
</evidence>
<evidence type="ECO:0000256" key="4">
    <source>
        <dbReference type="ARBA" id="ARBA00022519"/>
    </source>
</evidence>
<evidence type="ECO:0000256" key="8">
    <source>
        <dbReference type="ARBA" id="ARBA00023136"/>
    </source>
</evidence>
<keyword evidence="8" id="KW-0472">Membrane</keyword>
<comment type="subcellular location">
    <subcellularLocation>
        <location evidence="1">Cell inner membrane</location>
        <topology evidence="1">Peripheral membrane protein</topology>
        <orientation evidence="1">Cytoplasmic side</orientation>
    </subcellularLocation>
</comment>
<evidence type="ECO:0000256" key="13">
    <source>
        <dbReference type="ARBA" id="ARBA00049201"/>
    </source>
</evidence>
<evidence type="ECO:0000256" key="9">
    <source>
        <dbReference type="ARBA" id="ARBA00043995"/>
    </source>
</evidence>
<dbReference type="Pfam" id="PF01075">
    <property type="entry name" value="Glyco_transf_9"/>
    <property type="match status" value="1"/>
</dbReference>
<sequence>MRSILLVKTSSLGDVIHNLPVVSDLRRIWPNIAIDWVVEEAFAEIPRLHPGVRTVLPMALRRWRKQLGQRATWAEMREFVRQLRTPYYDLILDTQGLIKSGIITRLARGLRCGYNAEVARERHAAWFYDCKYLIPPNAHAVERNRWLSAAACAYEQPAALRYGIHAPQATPGAVLQPAYCVLLSATSRDDKLWPEENWARLGQHLTAQGLRCVLPAGNPRERERATRIAASIPGATVAPPSSLNELATLLAGAVGVVGVDTGLTHLAAALDRPVVALYVATDPGLTGVFAGVQAVNLGGKGQIPSPELVLASLQSLLTKVHA</sequence>
<evidence type="ECO:0000313" key="15">
    <source>
        <dbReference type="Proteomes" id="UP001549691"/>
    </source>
</evidence>
<dbReference type="Gene3D" id="3.40.50.2000">
    <property type="entry name" value="Glycogen Phosphorylase B"/>
    <property type="match status" value="2"/>
</dbReference>
<keyword evidence="5" id="KW-0328">Glycosyltransferase</keyword>
<evidence type="ECO:0000256" key="7">
    <source>
        <dbReference type="ARBA" id="ARBA00022985"/>
    </source>
</evidence>
<evidence type="ECO:0000313" key="14">
    <source>
        <dbReference type="EMBL" id="MET7013167.1"/>
    </source>
</evidence>
<keyword evidence="3" id="KW-1003">Cell membrane</keyword>
<dbReference type="InterPro" id="IPR011908">
    <property type="entry name" value="LipoPS_heptosylTferase-I"/>
</dbReference>
<name>A0ABV2TJG0_9RHOO</name>
<evidence type="ECO:0000256" key="10">
    <source>
        <dbReference type="ARBA" id="ARBA00044041"/>
    </source>
</evidence>
<comment type="catalytic activity">
    <reaction evidence="13">
        <text>an alpha-Kdo-(2-&gt;4)-alpha-Kdo-(2-&gt;6)-lipid A + ADP-L-glycero-beta-D-manno-heptose = an L-alpha-D-Hep-(1-&gt;5)-[alpha-Kdo-(2-&gt;4)]-alpha-Kdo-(2-&gt;6)-lipid A + ADP + H(+)</text>
        <dbReference type="Rhea" id="RHEA:74067"/>
        <dbReference type="ChEBI" id="CHEBI:15378"/>
        <dbReference type="ChEBI" id="CHEBI:61506"/>
        <dbReference type="ChEBI" id="CHEBI:176431"/>
        <dbReference type="ChEBI" id="CHEBI:193068"/>
        <dbReference type="ChEBI" id="CHEBI:456216"/>
        <dbReference type="EC" id="2.4.99.23"/>
    </reaction>
</comment>
<evidence type="ECO:0000256" key="3">
    <source>
        <dbReference type="ARBA" id="ARBA00022475"/>
    </source>
</evidence>
<evidence type="ECO:0000256" key="11">
    <source>
        <dbReference type="ARBA" id="ARBA00044190"/>
    </source>
</evidence>
<gene>
    <name evidence="14" type="primary">waaC</name>
    <name evidence="14" type="ORF">ABXR19_03130</name>
</gene>
<dbReference type="NCBIfam" id="TIGR02193">
    <property type="entry name" value="heptsyl_trn_I"/>
    <property type="match status" value="1"/>
</dbReference>
<organism evidence="14 15">
    <name type="scientific">Uliginosibacterium flavum</name>
    <dbReference type="NCBI Taxonomy" id="1396831"/>
    <lineage>
        <taxon>Bacteria</taxon>
        <taxon>Pseudomonadati</taxon>
        <taxon>Pseudomonadota</taxon>
        <taxon>Betaproteobacteria</taxon>
        <taxon>Rhodocyclales</taxon>
        <taxon>Zoogloeaceae</taxon>
        <taxon>Uliginosibacterium</taxon>
    </lineage>
</organism>
<dbReference type="RefSeq" id="WP_354599621.1">
    <property type="nucleotide sequence ID" value="NZ_JBEWZI010000002.1"/>
</dbReference>
<evidence type="ECO:0000256" key="2">
    <source>
        <dbReference type="ARBA" id="ARBA00004713"/>
    </source>
</evidence>